<dbReference type="InterPro" id="IPR032675">
    <property type="entry name" value="LRR_dom_sf"/>
</dbReference>
<dbReference type="Proteomes" id="UP000346198">
    <property type="component" value="Unassembled WGS sequence"/>
</dbReference>
<dbReference type="RefSeq" id="WP_168432872.1">
    <property type="nucleotide sequence ID" value="NZ_CAAHFH010000001.1"/>
</dbReference>
<evidence type="ECO:0000256" key="1">
    <source>
        <dbReference type="ARBA" id="ARBA00022614"/>
    </source>
</evidence>
<dbReference type="AlphaFoldDB" id="A0A6C2UDE2"/>
<keyword evidence="4" id="KW-1185">Reference proteome</keyword>
<evidence type="ECO:0000313" key="3">
    <source>
        <dbReference type="EMBL" id="VGO18170.1"/>
    </source>
</evidence>
<dbReference type="Pfam" id="PF12799">
    <property type="entry name" value="LRR_4"/>
    <property type="match status" value="1"/>
</dbReference>
<gene>
    <name evidence="3" type="ORF">SCARR_00221</name>
</gene>
<dbReference type="SMART" id="SM00369">
    <property type="entry name" value="LRR_TYP"/>
    <property type="match status" value="2"/>
</dbReference>
<sequence>MLSNLQALNLDNNQVSNLSGIESLTHLRWLDLENNQITDLSAVVANAAAGGLGEGDQLWVRGNPLSAAATNQIQTLENTYNVKVFY</sequence>
<keyword evidence="2" id="KW-0677">Repeat</keyword>
<keyword evidence="1" id="KW-0433">Leucine-rich repeat</keyword>
<name>A0A6C2UDE2_9BACT</name>
<dbReference type="Gene3D" id="3.80.10.10">
    <property type="entry name" value="Ribonuclease Inhibitor"/>
    <property type="match status" value="1"/>
</dbReference>
<dbReference type="EMBL" id="CAAHFH010000001">
    <property type="protein sequence ID" value="VGO18170.1"/>
    <property type="molecule type" value="Genomic_DNA"/>
</dbReference>
<organism evidence="3 4">
    <name type="scientific">Pontiella sulfatireligans</name>
    <dbReference type="NCBI Taxonomy" id="2750658"/>
    <lineage>
        <taxon>Bacteria</taxon>
        <taxon>Pseudomonadati</taxon>
        <taxon>Kiritimatiellota</taxon>
        <taxon>Kiritimatiellia</taxon>
        <taxon>Kiritimatiellales</taxon>
        <taxon>Pontiellaceae</taxon>
        <taxon>Pontiella</taxon>
    </lineage>
</organism>
<evidence type="ECO:0008006" key="5">
    <source>
        <dbReference type="Google" id="ProtNLM"/>
    </source>
</evidence>
<evidence type="ECO:0000256" key="2">
    <source>
        <dbReference type="ARBA" id="ARBA00022737"/>
    </source>
</evidence>
<proteinExistence type="predicted"/>
<dbReference type="PROSITE" id="PS51450">
    <property type="entry name" value="LRR"/>
    <property type="match status" value="2"/>
</dbReference>
<dbReference type="InterPro" id="IPR003591">
    <property type="entry name" value="Leu-rich_rpt_typical-subtyp"/>
</dbReference>
<dbReference type="InterPro" id="IPR001611">
    <property type="entry name" value="Leu-rich_rpt"/>
</dbReference>
<protein>
    <recommendedName>
        <fullName evidence="5">Internalin-A</fullName>
    </recommendedName>
</protein>
<reference evidence="3 4" key="1">
    <citation type="submission" date="2019-04" db="EMBL/GenBank/DDBJ databases">
        <authorList>
            <person name="Van Vliet M D."/>
        </authorList>
    </citation>
    <scope>NUCLEOTIDE SEQUENCE [LARGE SCALE GENOMIC DNA]</scope>
    <source>
        <strain evidence="3 4">F21</strain>
    </source>
</reference>
<evidence type="ECO:0000313" key="4">
    <source>
        <dbReference type="Proteomes" id="UP000346198"/>
    </source>
</evidence>
<dbReference type="SUPFAM" id="SSF52058">
    <property type="entry name" value="L domain-like"/>
    <property type="match status" value="1"/>
</dbReference>
<accession>A0A6C2UDE2</accession>
<dbReference type="InterPro" id="IPR025875">
    <property type="entry name" value="Leu-rich_rpt_4"/>
</dbReference>